<sequence length="81" mass="8757">MSSQYAQATPRLASSPQEYDMEPSSYSLSSYARSMQQHTQKQMDAASKLARRRSSDAHATNPHGTLGSQSSVGSMDSARSS</sequence>
<dbReference type="EMBL" id="QGMK01002112">
    <property type="protein sequence ID" value="TVY60795.1"/>
    <property type="molecule type" value="Genomic_DNA"/>
</dbReference>
<feature type="region of interest" description="Disordered" evidence="1">
    <location>
        <begin position="1"/>
        <end position="81"/>
    </location>
</feature>
<comment type="caution">
    <text evidence="2">The sequence shown here is derived from an EMBL/GenBank/DDBJ whole genome shotgun (WGS) entry which is preliminary data.</text>
</comment>
<dbReference type="Proteomes" id="UP000469558">
    <property type="component" value="Unassembled WGS sequence"/>
</dbReference>
<proteinExistence type="predicted"/>
<evidence type="ECO:0000313" key="2">
    <source>
        <dbReference type="EMBL" id="TVY60795.1"/>
    </source>
</evidence>
<organism evidence="2 3">
    <name type="scientific">Lachnellula suecica</name>
    <dbReference type="NCBI Taxonomy" id="602035"/>
    <lineage>
        <taxon>Eukaryota</taxon>
        <taxon>Fungi</taxon>
        <taxon>Dikarya</taxon>
        <taxon>Ascomycota</taxon>
        <taxon>Pezizomycotina</taxon>
        <taxon>Leotiomycetes</taxon>
        <taxon>Helotiales</taxon>
        <taxon>Lachnaceae</taxon>
        <taxon>Lachnellula</taxon>
    </lineage>
</organism>
<keyword evidence="3" id="KW-1185">Reference proteome</keyword>
<protein>
    <submittedName>
        <fullName evidence="2">Uncharacterized protein</fullName>
    </submittedName>
</protein>
<feature type="compositionally biased region" description="Low complexity" evidence="1">
    <location>
        <begin position="24"/>
        <end position="34"/>
    </location>
</feature>
<accession>A0A8T9BWD8</accession>
<reference evidence="2 3" key="1">
    <citation type="submission" date="2018-05" db="EMBL/GenBank/DDBJ databases">
        <title>Genome sequencing and assembly of the regulated plant pathogen Lachnellula willkommii and related sister species for the development of diagnostic species identification markers.</title>
        <authorList>
            <person name="Giroux E."/>
            <person name="Bilodeau G."/>
        </authorList>
    </citation>
    <scope>NUCLEOTIDE SEQUENCE [LARGE SCALE GENOMIC DNA]</scope>
    <source>
        <strain evidence="2 3">CBS 268.59</strain>
    </source>
</reference>
<feature type="compositionally biased region" description="Polar residues" evidence="1">
    <location>
        <begin position="1"/>
        <end position="17"/>
    </location>
</feature>
<evidence type="ECO:0000313" key="3">
    <source>
        <dbReference type="Proteomes" id="UP000469558"/>
    </source>
</evidence>
<dbReference type="AlphaFoldDB" id="A0A8T9BWD8"/>
<name>A0A8T9BWD8_9HELO</name>
<gene>
    <name evidence="2" type="ORF">LSUE1_G008136</name>
</gene>
<evidence type="ECO:0000256" key="1">
    <source>
        <dbReference type="SAM" id="MobiDB-lite"/>
    </source>
</evidence>
<feature type="compositionally biased region" description="Polar residues" evidence="1">
    <location>
        <begin position="62"/>
        <end position="81"/>
    </location>
</feature>